<evidence type="ECO:0000313" key="2">
    <source>
        <dbReference type="Proteomes" id="UP000663877"/>
    </source>
</evidence>
<proteinExistence type="predicted"/>
<dbReference type="Proteomes" id="UP000663877">
    <property type="component" value="Unassembled WGS sequence"/>
</dbReference>
<organism evidence="1 2">
    <name type="scientific">Adineta steineri</name>
    <dbReference type="NCBI Taxonomy" id="433720"/>
    <lineage>
        <taxon>Eukaryota</taxon>
        <taxon>Metazoa</taxon>
        <taxon>Spiralia</taxon>
        <taxon>Gnathifera</taxon>
        <taxon>Rotifera</taxon>
        <taxon>Eurotatoria</taxon>
        <taxon>Bdelloidea</taxon>
        <taxon>Adinetida</taxon>
        <taxon>Adinetidae</taxon>
        <taxon>Adineta</taxon>
    </lineage>
</organism>
<name>A0A813UJZ8_9BILA</name>
<reference evidence="1" key="1">
    <citation type="submission" date="2021-02" db="EMBL/GenBank/DDBJ databases">
        <authorList>
            <person name="Nowell W R."/>
        </authorList>
    </citation>
    <scope>NUCLEOTIDE SEQUENCE</scope>
</reference>
<comment type="caution">
    <text evidence="1">The sequence shown here is derived from an EMBL/GenBank/DDBJ whole genome shotgun (WGS) entry which is preliminary data.</text>
</comment>
<evidence type="ECO:0000313" key="1">
    <source>
        <dbReference type="EMBL" id="CAF0830674.1"/>
    </source>
</evidence>
<dbReference type="AlphaFoldDB" id="A0A813UJZ8"/>
<dbReference type="EMBL" id="CAJNOI010000020">
    <property type="protein sequence ID" value="CAF0830674.1"/>
    <property type="molecule type" value="Genomic_DNA"/>
</dbReference>
<feature type="non-terminal residue" evidence="1">
    <location>
        <position position="16"/>
    </location>
</feature>
<gene>
    <name evidence="1" type="ORF">BJG266_LOCUS6765</name>
</gene>
<accession>A0A813UJZ8</accession>
<sequence length="16" mass="1671">MMTTTAAPESTTTKEA</sequence>
<protein>
    <submittedName>
        <fullName evidence="1">Uncharacterized protein</fullName>
    </submittedName>
</protein>